<dbReference type="Proteomes" id="UP000315471">
    <property type="component" value="Unassembled WGS sequence"/>
</dbReference>
<evidence type="ECO:0000313" key="2">
    <source>
        <dbReference type="Proteomes" id="UP000315471"/>
    </source>
</evidence>
<sequence length="174" mass="19577">MSLEIGADRQIDRSRVPGELEEFTSLVRRLGYDAQRDQDHFARQMSDLRNEEASEIVAAGIALRAKVSVWGKSLTGGDPSQCAALADDNDHPYWAFIDALTVIDLLDTADELTPEAQARAHADALRIRFGDIAEKAEQLFRDRDYREYITAIEPFESLLSNAQQAKLRIARKRS</sequence>
<dbReference type="AlphaFoldDB" id="A0A5C6DQD8"/>
<dbReference type="RefSeq" id="WP_146601145.1">
    <property type="nucleotide sequence ID" value="NZ_SJPY01000006.1"/>
</dbReference>
<evidence type="ECO:0000313" key="1">
    <source>
        <dbReference type="EMBL" id="TWU38832.1"/>
    </source>
</evidence>
<keyword evidence="2" id="KW-1185">Reference proteome</keyword>
<reference evidence="1 2" key="1">
    <citation type="submission" date="2019-02" db="EMBL/GenBank/DDBJ databases">
        <title>Deep-cultivation of Planctomycetes and their phenomic and genomic characterization uncovers novel biology.</title>
        <authorList>
            <person name="Wiegand S."/>
            <person name="Jogler M."/>
            <person name="Boedeker C."/>
            <person name="Pinto D."/>
            <person name="Vollmers J."/>
            <person name="Rivas-Marin E."/>
            <person name="Kohn T."/>
            <person name="Peeters S.H."/>
            <person name="Heuer A."/>
            <person name="Rast P."/>
            <person name="Oberbeckmann S."/>
            <person name="Bunk B."/>
            <person name="Jeske O."/>
            <person name="Meyerdierks A."/>
            <person name="Storesund J.E."/>
            <person name="Kallscheuer N."/>
            <person name="Luecker S."/>
            <person name="Lage O.M."/>
            <person name="Pohl T."/>
            <person name="Merkel B.J."/>
            <person name="Hornburger P."/>
            <person name="Mueller R.-W."/>
            <person name="Bruemmer F."/>
            <person name="Labrenz M."/>
            <person name="Spormann A.M."/>
            <person name="Op Den Camp H."/>
            <person name="Overmann J."/>
            <person name="Amann R."/>
            <person name="Jetten M.S.M."/>
            <person name="Mascher T."/>
            <person name="Medema M.H."/>
            <person name="Devos D.P."/>
            <person name="Kaster A.-K."/>
            <person name="Ovreas L."/>
            <person name="Rohde M."/>
            <person name="Galperin M.Y."/>
            <person name="Jogler C."/>
        </authorList>
    </citation>
    <scope>NUCLEOTIDE SEQUENCE [LARGE SCALE GENOMIC DNA]</scope>
    <source>
        <strain evidence="1 2">Q31b</strain>
    </source>
</reference>
<protein>
    <submittedName>
        <fullName evidence="1">Uncharacterized protein</fullName>
    </submittedName>
</protein>
<proteinExistence type="predicted"/>
<gene>
    <name evidence="1" type="ORF">Q31b_39100</name>
</gene>
<dbReference type="OrthoDB" id="9962810at2"/>
<accession>A0A5C6DQD8</accession>
<name>A0A5C6DQD8_9BACT</name>
<comment type="caution">
    <text evidence="1">The sequence shown here is derived from an EMBL/GenBank/DDBJ whole genome shotgun (WGS) entry which is preliminary data.</text>
</comment>
<dbReference type="EMBL" id="SJPY01000006">
    <property type="protein sequence ID" value="TWU38832.1"/>
    <property type="molecule type" value="Genomic_DNA"/>
</dbReference>
<organism evidence="1 2">
    <name type="scientific">Novipirellula aureliae</name>
    <dbReference type="NCBI Taxonomy" id="2527966"/>
    <lineage>
        <taxon>Bacteria</taxon>
        <taxon>Pseudomonadati</taxon>
        <taxon>Planctomycetota</taxon>
        <taxon>Planctomycetia</taxon>
        <taxon>Pirellulales</taxon>
        <taxon>Pirellulaceae</taxon>
        <taxon>Novipirellula</taxon>
    </lineage>
</organism>